<feature type="binding site" evidence="3">
    <location>
        <position position="458"/>
    </location>
    <ligand>
        <name>Ca(2+)</name>
        <dbReference type="ChEBI" id="CHEBI:29108"/>
    </ligand>
</feature>
<keyword evidence="6" id="KW-1185">Reference proteome</keyword>
<feature type="binding site" evidence="3">
    <location>
        <position position="407"/>
    </location>
    <ligand>
        <name>Ca(2+)</name>
        <dbReference type="ChEBI" id="CHEBI:29108"/>
    </ligand>
</feature>
<dbReference type="Proteomes" id="UP000285301">
    <property type="component" value="Unassembled WGS sequence"/>
</dbReference>
<dbReference type="FunFam" id="3.90.260.10:FF:000002">
    <property type="entry name" value="Erythrocyte membrane protein band 4.2"/>
    <property type="match status" value="1"/>
</dbReference>
<keyword evidence="3" id="KW-0479">Metal-binding</keyword>
<dbReference type="InterPro" id="IPR014756">
    <property type="entry name" value="Ig_E-set"/>
</dbReference>
<dbReference type="InterPro" id="IPR036238">
    <property type="entry name" value="Transglutaminase_C_sf"/>
</dbReference>
<dbReference type="InterPro" id="IPR050779">
    <property type="entry name" value="Transglutaminase"/>
</dbReference>
<dbReference type="GO" id="GO:0003810">
    <property type="term" value="F:protein-glutamine gamma-glutamyltransferase activity"/>
    <property type="evidence" value="ECO:0007669"/>
    <property type="project" value="InterPro"/>
</dbReference>
<evidence type="ECO:0000256" key="2">
    <source>
        <dbReference type="PIRSR" id="PIRSR000459-1"/>
    </source>
</evidence>
<evidence type="ECO:0000259" key="4">
    <source>
        <dbReference type="SMART" id="SM00460"/>
    </source>
</evidence>
<comment type="cofactor">
    <cofactor evidence="3">
        <name>Ca(2+)</name>
        <dbReference type="ChEBI" id="CHEBI:29108"/>
    </cofactor>
    <text evidence="3">Binds 1 Ca(2+) ion per subunit.</text>
</comment>
<proteinExistence type="inferred from homology"/>
<dbReference type="PANTHER" id="PTHR11590:SF40">
    <property type="entry name" value="HEMOCYTE PROTEIN-GLUTAMINE GAMMA-GLUTAMYLTRANSFERASE-LIKE PROTEIN"/>
    <property type="match status" value="1"/>
</dbReference>
<gene>
    <name evidence="5" type="ORF">B4U79_06272</name>
</gene>
<dbReference type="PIRSF" id="PIRSF000459">
    <property type="entry name" value="TGM_EBP42"/>
    <property type="match status" value="1"/>
</dbReference>
<dbReference type="SUPFAM" id="SSF81296">
    <property type="entry name" value="E set domains"/>
    <property type="match status" value="1"/>
</dbReference>
<dbReference type="InterPro" id="IPR013783">
    <property type="entry name" value="Ig-like_fold"/>
</dbReference>
<accession>A0A3S3Q758</accession>
<dbReference type="OrthoDB" id="437511at2759"/>
<feature type="active site" evidence="2">
    <location>
        <position position="365"/>
    </location>
</feature>
<reference evidence="5 6" key="1">
    <citation type="journal article" date="2018" name="Gigascience">
        <title>Genomes of trombidid mites reveal novel predicted allergens and laterally-transferred genes associated with secondary metabolism.</title>
        <authorList>
            <person name="Dong X."/>
            <person name="Chaisiri K."/>
            <person name="Xia D."/>
            <person name="Armstrong S.D."/>
            <person name="Fang Y."/>
            <person name="Donnelly M.J."/>
            <person name="Kadowaki T."/>
            <person name="McGarry J.W."/>
            <person name="Darby A.C."/>
            <person name="Makepeace B.L."/>
        </authorList>
    </citation>
    <scope>NUCLEOTIDE SEQUENCE [LARGE SCALE GENOMIC DNA]</scope>
    <source>
        <strain evidence="5">UoL-WK</strain>
    </source>
</reference>
<dbReference type="Gene3D" id="3.90.260.10">
    <property type="entry name" value="Transglutaminase-like"/>
    <property type="match status" value="1"/>
</dbReference>
<dbReference type="SMART" id="SM00460">
    <property type="entry name" value="TGc"/>
    <property type="match status" value="1"/>
</dbReference>
<dbReference type="InterPro" id="IPR002931">
    <property type="entry name" value="Transglutaminase-like"/>
</dbReference>
<dbReference type="InterPro" id="IPR023608">
    <property type="entry name" value="Transglutaminase_animal"/>
</dbReference>
<dbReference type="SUPFAM" id="SSF49309">
    <property type="entry name" value="Transglutaminase, two C-terminal domains"/>
    <property type="match status" value="2"/>
</dbReference>
<dbReference type="PANTHER" id="PTHR11590">
    <property type="entry name" value="PROTEIN-GLUTAMINE GAMMA-GLUTAMYLTRANSFERASE"/>
    <property type="match status" value="1"/>
</dbReference>
<dbReference type="STRING" id="1965070.A0A3S3Q758"/>
<evidence type="ECO:0000256" key="1">
    <source>
        <dbReference type="ARBA" id="ARBA00005968"/>
    </source>
</evidence>
<dbReference type="Gene3D" id="2.60.40.10">
    <property type="entry name" value="Immunoglobulins"/>
    <property type="match status" value="3"/>
</dbReference>
<dbReference type="SUPFAM" id="SSF54001">
    <property type="entry name" value="Cysteine proteinases"/>
    <property type="match status" value="1"/>
</dbReference>
<name>A0A3S3Q758_9ACAR</name>
<dbReference type="EMBL" id="NCKU01000514">
    <property type="protein sequence ID" value="RWS15225.1"/>
    <property type="molecule type" value="Genomic_DNA"/>
</dbReference>
<organism evidence="5 6">
    <name type="scientific">Dinothrombium tinctorium</name>
    <dbReference type="NCBI Taxonomy" id="1965070"/>
    <lineage>
        <taxon>Eukaryota</taxon>
        <taxon>Metazoa</taxon>
        <taxon>Ecdysozoa</taxon>
        <taxon>Arthropoda</taxon>
        <taxon>Chelicerata</taxon>
        <taxon>Arachnida</taxon>
        <taxon>Acari</taxon>
        <taxon>Acariformes</taxon>
        <taxon>Trombidiformes</taxon>
        <taxon>Prostigmata</taxon>
        <taxon>Anystina</taxon>
        <taxon>Parasitengona</taxon>
        <taxon>Trombidioidea</taxon>
        <taxon>Trombidiidae</taxon>
        <taxon>Dinothrombium</taxon>
    </lineage>
</organism>
<feature type="non-terminal residue" evidence="5">
    <location>
        <position position="1"/>
    </location>
</feature>
<comment type="similarity">
    <text evidence="1">Belongs to the transglutaminase superfamily. Transglutaminase family.</text>
</comment>
<keyword evidence="5" id="KW-0808">Transferase</keyword>
<comment type="caution">
    <text evidence="5">The sequence shown here is derived from an EMBL/GenBank/DDBJ whole genome shotgun (WGS) entry which is preliminary data.</text>
</comment>
<dbReference type="Pfam" id="PF01841">
    <property type="entry name" value="Transglut_core"/>
    <property type="match status" value="1"/>
</dbReference>
<evidence type="ECO:0000313" key="5">
    <source>
        <dbReference type="EMBL" id="RWS15225.1"/>
    </source>
</evidence>
<dbReference type="InterPro" id="IPR036985">
    <property type="entry name" value="Transglutaminase-like_sf"/>
</dbReference>
<feature type="binding site" evidence="3">
    <location>
        <position position="405"/>
    </location>
    <ligand>
        <name>Ca(2+)</name>
        <dbReference type="ChEBI" id="CHEBI:29108"/>
    </ligand>
</feature>
<dbReference type="InterPro" id="IPR001102">
    <property type="entry name" value="Transglutaminase_N"/>
</dbReference>
<feature type="active site" evidence="2">
    <location>
        <position position="342"/>
    </location>
</feature>
<feature type="binding site" evidence="3">
    <location>
        <position position="463"/>
    </location>
    <ligand>
        <name>Ca(2+)</name>
        <dbReference type="ChEBI" id="CHEBI:29108"/>
    </ligand>
</feature>
<feature type="active site" evidence="2">
    <location>
        <position position="283"/>
    </location>
</feature>
<dbReference type="AlphaFoldDB" id="A0A3S3Q758"/>
<keyword evidence="3" id="KW-0106">Calcium</keyword>
<protein>
    <submittedName>
        <fullName evidence="5">Hemocyte protein-glutamine gamma-glutamyltransferase-like protein</fullName>
    </submittedName>
</protein>
<dbReference type="InterPro" id="IPR038765">
    <property type="entry name" value="Papain-like_cys_pep_sf"/>
</dbReference>
<dbReference type="GO" id="GO:0046872">
    <property type="term" value="F:metal ion binding"/>
    <property type="evidence" value="ECO:0007669"/>
    <property type="project" value="UniProtKB-KW"/>
</dbReference>
<feature type="domain" description="Transglutaminase-like" evidence="4">
    <location>
        <begin position="275"/>
        <end position="368"/>
    </location>
</feature>
<evidence type="ECO:0000256" key="3">
    <source>
        <dbReference type="PIRSR" id="PIRSR000459-2"/>
    </source>
</evidence>
<dbReference type="Pfam" id="PF00868">
    <property type="entry name" value="Transglut_N"/>
    <property type="match status" value="1"/>
</dbReference>
<sequence length="712" mass="81845">LSKLVSSVKNVQSFELFLSYNSKLHHTNDFEISEKALVLRRAQYFHIDLQLKQDYDPNRDKIVYELTFGYLKPKTHQLTVSIQVREKVKFEIKNREWDARIYHVEKKKISTLVYIPPNAPVGQWTLNFRVSQRDVSSFETATRSMYILFNPWSPDDEVYIKNDDDRKEYVLNNVGSYFQGTAESFYGRRWFFAQNREDVFLSVIFILEKNWPFNLKPSERGSAVQLSRALSAWTNVNDDDGVLVGKWSEPYAPYYSPMQWTGSAKILTNYSNTAGYPVMYAQCWVFALVLTTICRTLGIPSRAVTNFASAHDTDKSLTVDSYFDSDGSFLQEVSRDSIWNFHVWTEAWMKRNDLRPEYSGWQVIDATPQEKSQELYRAGPASVKAVKNGDTSIAHDLPFVYAEVNADVYNWVWDGKRKSFFLSEAITDHIGPLIVTSRKNSVYVNEYEDITNNYKYQEGTIEERESFTNALKNLKLRPAGVTRSVSPTRIKIRSQVRKKLLFGATLVVLYSVKNKLDEEVVVNLLVEVFSVLGEKLNLLTKINESAKLAPNQKKSFKTEVEPDVYMDKLDALSTLRVVITSKEDNSSHIVRREHNVIVKPSGLTLSAEDEVIAGQVFELKVAFTNPKKKSLRNCEFGIEGSNYGPNEVHYKLIKKRETIQFTKPIKIRKPGIQIFEVNLVCEKFPNVFASKRVLVTGHSETSDGKRPHLVEI</sequence>
<evidence type="ECO:0000313" key="6">
    <source>
        <dbReference type="Proteomes" id="UP000285301"/>
    </source>
</evidence>